<reference evidence="1 2" key="1">
    <citation type="submission" date="2019-02" db="EMBL/GenBank/DDBJ databases">
        <title>Deep-cultivation of Planctomycetes and their phenomic and genomic characterization uncovers novel biology.</title>
        <authorList>
            <person name="Wiegand S."/>
            <person name="Jogler M."/>
            <person name="Boedeker C."/>
            <person name="Pinto D."/>
            <person name="Vollmers J."/>
            <person name="Rivas-Marin E."/>
            <person name="Kohn T."/>
            <person name="Peeters S.H."/>
            <person name="Heuer A."/>
            <person name="Rast P."/>
            <person name="Oberbeckmann S."/>
            <person name="Bunk B."/>
            <person name="Jeske O."/>
            <person name="Meyerdierks A."/>
            <person name="Storesund J.E."/>
            <person name="Kallscheuer N."/>
            <person name="Luecker S."/>
            <person name="Lage O.M."/>
            <person name="Pohl T."/>
            <person name="Merkel B.J."/>
            <person name="Hornburger P."/>
            <person name="Mueller R.-W."/>
            <person name="Bruemmer F."/>
            <person name="Labrenz M."/>
            <person name="Spormann A.M."/>
            <person name="Op den Camp H."/>
            <person name="Overmann J."/>
            <person name="Amann R."/>
            <person name="Jetten M.S.M."/>
            <person name="Mascher T."/>
            <person name="Medema M.H."/>
            <person name="Devos D.P."/>
            <person name="Kaster A.-K."/>
            <person name="Ovreas L."/>
            <person name="Rohde M."/>
            <person name="Galperin M.Y."/>
            <person name="Jogler C."/>
        </authorList>
    </citation>
    <scope>NUCLEOTIDE SEQUENCE [LARGE SCALE GENOMIC DNA]</scope>
    <source>
        <strain evidence="1 2">V6</strain>
    </source>
</reference>
<dbReference type="Proteomes" id="UP000320722">
    <property type="component" value="Chromosome"/>
</dbReference>
<dbReference type="SUPFAM" id="SSF48452">
    <property type="entry name" value="TPR-like"/>
    <property type="match status" value="1"/>
</dbReference>
<dbReference type="EMBL" id="CP036347">
    <property type="protein sequence ID" value="QDU00728.1"/>
    <property type="molecule type" value="Genomic_DNA"/>
</dbReference>
<gene>
    <name evidence="1" type="ORF">V6x_04040</name>
</gene>
<name>A0A517W633_9PLAN</name>
<dbReference type="AlphaFoldDB" id="A0A517W633"/>
<accession>A0A517W633</accession>
<sequence length="140" mass="15910">MEGWQHHFQNVMADGEIWFGGEDYEGAREFFQEAFKLIPEPKYEYSESTQAIGALADCFYFLEDFKKARAALEDILICPGGAGNPFIRLRRGQVFHRLGDLEKARVELTTAYLNGGSDVFEGEAEYLNLISDVISELDEK</sequence>
<protein>
    <submittedName>
        <fullName evidence="1">Tetratricopeptide repeat protein</fullName>
    </submittedName>
</protein>
<dbReference type="InterPro" id="IPR011990">
    <property type="entry name" value="TPR-like_helical_dom_sf"/>
</dbReference>
<dbReference type="Gene3D" id="1.25.40.10">
    <property type="entry name" value="Tetratricopeptide repeat domain"/>
    <property type="match status" value="1"/>
</dbReference>
<evidence type="ECO:0000313" key="2">
    <source>
        <dbReference type="Proteomes" id="UP000320722"/>
    </source>
</evidence>
<evidence type="ECO:0000313" key="1">
    <source>
        <dbReference type="EMBL" id="QDU00728.1"/>
    </source>
</evidence>
<proteinExistence type="predicted"/>
<organism evidence="1 2">
    <name type="scientific">Gimesia chilikensis</name>
    <dbReference type="NCBI Taxonomy" id="2605989"/>
    <lineage>
        <taxon>Bacteria</taxon>
        <taxon>Pseudomonadati</taxon>
        <taxon>Planctomycetota</taxon>
        <taxon>Planctomycetia</taxon>
        <taxon>Planctomycetales</taxon>
        <taxon>Planctomycetaceae</taxon>
        <taxon>Gimesia</taxon>
    </lineage>
</organism>